<dbReference type="InParanoid" id="A0A059BKH2"/>
<sequence length="183" mass="20552">MGLGQRTEAEVMALFESWIVKHGKVYNVPGEKEMRFEIFKDTLRRVDQHNSENHSHTLGLTPFSDRTVEERCSMFGRPPSKSPLDESQSHCRDEPRLRDELPESSNWKKEGAVVGVKDQGSSANSIILTTDEFLEKKTSDDLSLSEFPISFCVCASHFSVQRLGMVGMIITKDCGGPAVLYIL</sequence>
<dbReference type="Pfam" id="PF08246">
    <property type="entry name" value="Inhibitor_I29"/>
    <property type="match status" value="1"/>
</dbReference>
<evidence type="ECO:0000256" key="1">
    <source>
        <dbReference type="SAM" id="MobiDB-lite"/>
    </source>
</evidence>
<feature type="domain" description="Cathepsin propeptide inhibitor" evidence="2">
    <location>
        <begin position="15"/>
        <end position="71"/>
    </location>
</feature>
<accession>A0A059BKH2</accession>
<evidence type="ECO:0000313" key="3">
    <source>
        <dbReference type="EMBL" id="KCW66366.1"/>
    </source>
</evidence>
<protein>
    <recommendedName>
        <fullName evidence="2">Cathepsin propeptide inhibitor domain-containing protein</fullName>
    </recommendedName>
</protein>
<dbReference type="SUPFAM" id="SSF54001">
    <property type="entry name" value="Cysteine proteinases"/>
    <property type="match status" value="1"/>
</dbReference>
<evidence type="ECO:0000259" key="2">
    <source>
        <dbReference type="SMART" id="SM00848"/>
    </source>
</evidence>
<gene>
    <name evidence="3" type="ORF">EUGRSUZ_F00186</name>
</gene>
<dbReference type="SMART" id="SM00848">
    <property type="entry name" value="Inhibitor_I29"/>
    <property type="match status" value="1"/>
</dbReference>
<reference evidence="3" key="1">
    <citation type="submission" date="2013-07" db="EMBL/GenBank/DDBJ databases">
        <title>The genome of Eucalyptus grandis.</title>
        <authorList>
            <person name="Schmutz J."/>
            <person name="Hayes R."/>
            <person name="Myburg A."/>
            <person name="Tuskan G."/>
            <person name="Grattapaglia D."/>
            <person name="Rokhsar D.S."/>
        </authorList>
    </citation>
    <scope>NUCLEOTIDE SEQUENCE</scope>
    <source>
        <tissue evidence="3">Leaf extractions</tissue>
    </source>
</reference>
<dbReference type="eggNOG" id="KOG1543">
    <property type="taxonomic scope" value="Eukaryota"/>
</dbReference>
<dbReference type="Gene3D" id="3.90.70.10">
    <property type="entry name" value="Cysteine proteinases"/>
    <property type="match status" value="1"/>
</dbReference>
<proteinExistence type="predicted"/>
<dbReference type="InterPro" id="IPR013201">
    <property type="entry name" value="Prot_inhib_I29"/>
</dbReference>
<feature type="compositionally biased region" description="Basic and acidic residues" evidence="1">
    <location>
        <begin position="83"/>
        <end position="104"/>
    </location>
</feature>
<name>A0A059BKH2_EUCGR</name>
<dbReference type="Gramene" id="KCW66366">
    <property type="protein sequence ID" value="KCW66366"/>
    <property type="gene ID" value="EUGRSUZ_F00186"/>
</dbReference>
<feature type="region of interest" description="Disordered" evidence="1">
    <location>
        <begin position="74"/>
        <end position="104"/>
    </location>
</feature>
<organism evidence="3">
    <name type="scientific">Eucalyptus grandis</name>
    <name type="common">Flooded gum</name>
    <dbReference type="NCBI Taxonomy" id="71139"/>
    <lineage>
        <taxon>Eukaryota</taxon>
        <taxon>Viridiplantae</taxon>
        <taxon>Streptophyta</taxon>
        <taxon>Embryophyta</taxon>
        <taxon>Tracheophyta</taxon>
        <taxon>Spermatophyta</taxon>
        <taxon>Magnoliopsida</taxon>
        <taxon>eudicotyledons</taxon>
        <taxon>Gunneridae</taxon>
        <taxon>Pentapetalae</taxon>
        <taxon>rosids</taxon>
        <taxon>malvids</taxon>
        <taxon>Myrtales</taxon>
        <taxon>Myrtaceae</taxon>
        <taxon>Myrtoideae</taxon>
        <taxon>Eucalypteae</taxon>
        <taxon>Eucalyptus</taxon>
    </lineage>
</organism>
<dbReference type="STRING" id="71139.A0A059BKH2"/>
<dbReference type="AlphaFoldDB" id="A0A059BKH2"/>
<dbReference type="InterPro" id="IPR038765">
    <property type="entry name" value="Papain-like_cys_pep_sf"/>
</dbReference>
<dbReference type="EMBL" id="KK198758">
    <property type="protein sequence ID" value="KCW66366.1"/>
    <property type="molecule type" value="Genomic_DNA"/>
</dbReference>